<keyword evidence="6" id="KW-0539">Nucleus</keyword>
<evidence type="ECO:0000256" key="4">
    <source>
        <dbReference type="ARBA" id="ARBA00022771"/>
    </source>
</evidence>
<evidence type="ECO:0000256" key="7">
    <source>
        <dbReference type="ARBA" id="ARBA00041190"/>
    </source>
</evidence>
<feature type="compositionally biased region" description="Polar residues" evidence="10">
    <location>
        <begin position="168"/>
        <end position="183"/>
    </location>
</feature>
<feature type="domain" description="CCHC-type" evidence="11">
    <location>
        <begin position="60"/>
        <end position="75"/>
    </location>
</feature>
<dbReference type="EMBL" id="JACTAM010000001">
    <property type="protein sequence ID" value="KAI2668594.1"/>
    <property type="molecule type" value="Genomic_DNA"/>
</dbReference>
<dbReference type="PANTHER" id="PTHR46543">
    <property type="entry name" value="ZINC FINGER CCHC DOMAIN-CONTAINING PROTEIN 7"/>
    <property type="match status" value="1"/>
</dbReference>
<feature type="compositionally biased region" description="Basic residues" evidence="10">
    <location>
        <begin position="259"/>
        <end position="280"/>
    </location>
</feature>
<proteinExistence type="predicted"/>
<gene>
    <name evidence="12" type="ORF">H4Q32_005347</name>
</gene>
<evidence type="ECO:0000259" key="11">
    <source>
        <dbReference type="PROSITE" id="PS50158"/>
    </source>
</evidence>
<name>A0ABQ8N0J4_LABRO</name>
<comment type="subcellular location">
    <subcellularLocation>
        <location evidence="1">Nucleus</location>
    </subcellularLocation>
</comment>
<dbReference type="PANTHER" id="PTHR46543:SF1">
    <property type="entry name" value="ZINC FINGER CCHC DOMAIN-CONTAINING PROTEIN 7"/>
    <property type="match status" value="1"/>
</dbReference>
<keyword evidence="3" id="KW-0677">Repeat</keyword>
<accession>A0ABQ8N0J4</accession>
<dbReference type="InterPro" id="IPR001878">
    <property type="entry name" value="Znf_CCHC"/>
</dbReference>
<evidence type="ECO:0000256" key="3">
    <source>
        <dbReference type="ARBA" id="ARBA00022737"/>
    </source>
</evidence>
<keyword evidence="2" id="KW-0479">Metal-binding</keyword>
<dbReference type="PROSITE" id="PS50158">
    <property type="entry name" value="ZF_CCHC"/>
    <property type="match status" value="1"/>
</dbReference>
<evidence type="ECO:0000256" key="2">
    <source>
        <dbReference type="ARBA" id="ARBA00022723"/>
    </source>
</evidence>
<evidence type="ECO:0000256" key="1">
    <source>
        <dbReference type="ARBA" id="ARBA00004123"/>
    </source>
</evidence>
<protein>
    <recommendedName>
        <fullName evidence="7">Zinc finger CCHC domain-containing protein 7</fullName>
    </recommendedName>
    <alternativeName>
        <fullName evidence="8">TRAMP-like complex RNA-binding factor ZCCHC7</fullName>
    </alternativeName>
</protein>
<evidence type="ECO:0000256" key="5">
    <source>
        <dbReference type="ARBA" id="ARBA00022833"/>
    </source>
</evidence>
<dbReference type="Proteomes" id="UP000830375">
    <property type="component" value="Unassembled WGS sequence"/>
</dbReference>
<dbReference type="InterPro" id="IPR036875">
    <property type="entry name" value="Znf_CCHC_sf"/>
</dbReference>
<evidence type="ECO:0000256" key="9">
    <source>
        <dbReference type="PROSITE-ProRule" id="PRU00047"/>
    </source>
</evidence>
<evidence type="ECO:0000256" key="10">
    <source>
        <dbReference type="SAM" id="MobiDB-lite"/>
    </source>
</evidence>
<reference evidence="12 13" key="1">
    <citation type="submission" date="2022-01" db="EMBL/GenBank/DDBJ databases">
        <title>A high-quality chromosome-level genome assembly of rohu carp, Labeo rohita.</title>
        <authorList>
            <person name="Arick M.A. II"/>
            <person name="Hsu C.-Y."/>
            <person name="Magbanua Z."/>
            <person name="Pechanova O."/>
            <person name="Grover C."/>
            <person name="Miller E."/>
            <person name="Thrash A."/>
            <person name="Ezzel L."/>
            <person name="Alam S."/>
            <person name="Benzie J."/>
            <person name="Hamilton M."/>
            <person name="Karsi A."/>
            <person name="Lawrence M.L."/>
            <person name="Peterson D.G."/>
        </authorList>
    </citation>
    <scope>NUCLEOTIDE SEQUENCE [LARGE SCALE GENOMIC DNA]</scope>
    <source>
        <strain evidence="13">BAU-BD-2019</strain>
        <tissue evidence="12">Blood</tissue>
    </source>
</reference>
<keyword evidence="4 9" id="KW-0863">Zinc-finger</keyword>
<feature type="compositionally biased region" description="Basic and acidic residues" evidence="10">
    <location>
        <begin position="243"/>
        <end position="258"/>
    </location>
</feature>
<keyword evidence="13" id="KW-1185">Reference proteome</keyword>
<evidence type="ECO:0000313" key="13">
    <source>
        <dbReference type="Proteomes" id="UP000830375"/>
    </source>
</evidence>
<feature type="compositionally biased region" description="Basic residues" evidence="10">
    <location>
        <begin position="152"/>
        <end position="167"/>
    </location>
</feature>
<keyword evidence="5" id="KW-0862">Zinc</keyword>
<dbReference type="Gene3D" id="4.10.60.10">
    <property type="entry name" value="Zinc finger, CCHC-type"/>
    <property type="match status" value="1"/>
</dbReference>
<evidence type="ECO:0000256" key="8">
    <source>
        <dbReference type="ARBA" id="ARBA00043023"/>
    </source>
</evidence>
<sequence>MERETPLGSPGPDGETHTHTHTPKAALSPAHYWDLLIPSTTMGPLCQPSDPNACRKPAYCYNCSKKGHFGHECTERRMYNWSYPSLPFISYYDTKHDFESRKFRIKKKAKELQEAGLISPDGAVVTNTPQPPRKKQKTSHNQSPYPHNNQHTPKRRIAHTPKHHPQAHKQNTNLNVKQNSQTPGKYGKHTPQSKSKPQEQSQKEAKKMKKKTQSQAIVLDEDADFPRGCKKSPHTTKAFSSHRKGDAKPKKPFGTEKNNKKKADKISKKKERTWKKRQQKAAKDSSMYPSDENLFLIKQRKV</sequence>
<feature type="region of interest" description="Disordered" evidence="10">
    <location>
        <begin position="112"/>
        <end position="302"/>
    </location>
</feature>
<comment type="caution">
    <text evidence="12">The sequence shown here is derived from an EMBL/GenBank/DDBJ whole genome shotgun (WGS) entry which is preliminary data.</text>
</comment>
<dbReference type="InterPro" id="IPR051644">
    <property type="entry name" value="TRAMP_AT-DNA-binding"/>
</dbReference>
<evidence type="ECO:0000256" key="6">
    <source>
        <dbReference type="ARBA" id="ARBA00023242"/>
    </source>
</evidence>
<feature type="compositionally biased region" description="Polar residues" evidence="10">
    <location>
        <begin position="139"/>
        <end position="151"/>
    </location>
</feature>
<feature type="region of interest" description="Disordered" evidence="10">
    <location>
        <begin position="1"/>
        <end position="23"/>
    </location>
</feature>
<organism evidence="12 13">
    <name type="scientific">Labeo rohita</name>
    <name type="common">Indian major carp</name>
    <name type="synonym">Cyprinus rohita</name>
    <dbReference type="NCBI Taxonomy" id="84645"/>
    <lineage>
        <taxon>Eukaryota</taxon>
        <taxon>Metazoa</taxon>
        <taxon>Chordata</taxon>
        <taxon>Craniata</taxon>
        <taxon>Vertebrata</taxon>
        <taxon>Euteleostomi</taxon>
        <taxon>Actinopterygii</taxon>
        <taxon>Neopterygii</taxon>
        <taxon>Teleostei</taxon>
        <taxon>Ostariophysi</taxon>
        <taxon>Cypriniformes</taxon>
        <taxon>Cyprinidae</taxon>
        <taxon>Labeoninae</taxon>
        <taxon>Labeonini</taxon>
        <taxon>Labeo</taxon>
    </lineage>
</organism>
<dbReference type="SUPFAM" id="SSF57756">
    <property type="entry name" value="Retrovirus zinc finger-like domains"/>
    <property type="match status" value="1"/>
</dbReference>
<evidence type="ECO:0000313" key="12">
    <source>
        <dbReference type="EMBL" id="KAI2668594.1"/>
    </source>
</evidence>